<feature type="transmembrane region" description="Helical" evidence="1">
    <location>
        <begin position="65"/>
        <end position="92"/>
    </location>
</feature>
<proteinExistence type="predicted"/>
<dbReference type="Proteomes" id="UP000624709">
    <property type="component" value="Unassembled WGS sequence"/>
</dbReference>
<sequence>MTGRRAFRGAGRGFSPGMMGGVSLLGVVVLSPVVFVVACVWRLVDWLSARRVTSSDQWIIGPRHLVRIATAALWAAVFGLALVTVLASVLVASYHREQRAGGDFSGLLTAALAVGVYAVVVPIANWLAMRALGVQPARLAALGSWAFLGAALLLAHQQIPGGGVQPGWFYGLVAPVPYALAAVAVVCVPAPAEDRRESDDPATADQA</sequence>
<keyword evidence="1" id="KW-1133">Transmembrane helix</keyword>
<evidence type="ECO:0000256" key="1">
    <source>
        <dbReference type="SAM" id="Phobius"/>
    </source>
</evidence>
<keyword evidence="3" id="KW-1185">Reference proteome</keyword>
<comment type="caution">
    <text evidence="2">The sequence shown here is derived from an EMBL/GenBank/DDBJ whole genome shotgun (WGS) entry which is preliminary data.</text>
</comment>
<evidence type="ECO:0000313" key="2">
    <source>
        <dbReference type="EMBL" id="GIE70496.1"/>
    </source>
</evidence>
<name>A0ABQ4BJM1_9ACTN</name>
<gene>
    <name evidence="2" type="ORF">Apa02nite_066040</name>
</gene>
<evidence type="ECO:0000313" key="3">
    <source>
        <dbReference type="Proteomes" id="UP000624709"/>
    </source>
</evidence>
<keyword evidence="1" id="KW-0812">Transmembrane</keyword>
<feature type="transmembrane region" description="Helical" evidence="1">
    <location>
        <begin position="139"/>
        <end position="156"/>
    </location>
</feature>
<keyword evidence="1" id="KW-0472">Membrane</keyword>
<organism evidence="2 3">
    <name type="scientific">Actinoplanes palleronii</name>
    <dbReference type="NCBI Taxonomy" id="113570"/>
    <lineage>
        <taxon>Bacteria</taxon>
        <taxon>Bacillati</taxon>
        <taxon>Actinomycetota</taxon>
        <taxon>Actinomycetes</taxon>
        <taxon>Micromonosporales</taxon>
        <taxon>Micromonosporaceae</taxon>
        <taxon>Actinoplanes</taxon>
    </lineage>
</organism>
<accession>A0ABQ4BJM1</accession>
<dbReference type="EMBL" id="BOMS01000106">
    <property type="protein sequence ID" value="GIE70496.1"/>
    <property type="molecule type" value="Genomic_DNA"/>
</dbReference>
<feature type="transmembrane region" description="Helical" evidence="1">
    <location>
        <begin position="20"/>
        <end position="44"/>
    </location>
</feature>
<feature type="transmembrane region" description="Helical" evidence="1">
    <location>
        <begin position="104"/>
        <end position="127"/>
    </location>
</feature>
<reference evidence="2 3" key="1">
    <citation type="submission" date="2021-01" db="EMBL/GenBank/DDBJ databases">
        <title>Whole genome shotgun sequence of Actinoplanes palleronii NBRC 14916.</title>
        <authorList>
            <person name="Komaki H."/>
            <person name="Tamura T."/>
        </authorList>
    </citation>
    <scope>NUCLEOTIDE SEQUENCE [LARGE SCALE GENOMIC DNA]</scope>
    <source>
        <strain evidence="2 3">NBRC 14916</strain>
    </source>
</reference>
<feature type="transmembrane region" description="Helical" evidence="1">
    <location>
        <begin position="168"/>
        <end position="188"/>
    </location>
</feature>
<protein>
    <submittedName>
        <fullName evidence="2">Uncharacterized protein</fullName>
    </submittedName>
</protein>